<feature type="compositionally biased region" description="Polar residues" evidence="1">
    <location>
        <begin position="143"/>
        <end position="158"/>
    </location>
</feature>
<evidence type="ECO:0000313" key="3">
    <source>
        <dbReference type="Proteomes" id="UP000815325"/>
    </source>
</evidence>
<feature type="compositionally biased region" description="Low complexity" evidence="1">
    <location>
        <begin position="539"/>
        <end position="551"/>
    </location>
</feature>
<comment type="caution">
    <text evidence="2">The sequence shown here is derived from an EMBL/GenBank/DDBJ whole genome shotgun (WGS) entry which is preliminary data.</text>
</comment>
<evidence type="ECO:0000313" key="2">
    <source>
        <dbReference type="EMBL" id="KAF5840194.1"/>
    </source>
</evidence>
<feature type="compositionally biased region" description="Basic residues" evidence="1">
    <location>
        <begin position="159"/>
        <end position="169"/>
    </location>
</feature>
<protein>
    <submittedName>
        <fullName evidence="2">Uncharacterized protein</fullName>
    </submittedName>
</protein>
<sequence>MAALHSKVFQASGPHGLPPTTAWNQCNVLSTRWHLKRCSKGHAVPSASSSKSVELELAALRADLRELRQILESPLQTAVQAESDLAKENGAIFSGPTPSTQRDTLATAISQAREHISSPSLVDMLAKNLESVTAHLAEATLVATGSGTRNEAHTGKTSPSKRGRGRPRKTSSSVQEQGKDLEFGLPALIADSCTAFASLPDTFAHPAHFARALFALGKLSWQAVQLMAVLSAGTPQQGSEASMGIKVSLLSGLQALMASAPEGVLQGSVGAATPQRQALIERTGGHDEIRSDDAAFAGARSLGRQIGEEGKNLDAATVQRVGQMVAALDEREGPSGIAFCQAAWELMLPGIQCFWSLEHQMDGAAAFLHHMASARRADGAASRSSSSSGSTSGNALVSIPTSITCPSPMGTPSGDRNTSKSTGSPTNDGPGVAEQGRLASANQPRGPRTLSPAFSSLLPAGILQDLSPEARALWLRVCCDTFAAPVHRLKAERARALAAQYTLQPPITAMHRSDLSCTSHPSSDKTLLQDTRNSPAQTSSSGGSSSSSSGSTPAAAAMVSFPDGAATPFQDGATVSFPDGLAARRLVLAAAAFNRCCRAGMRHKDCFVVTQVRTCF</sequence>
<evidence type="ECO:0000256" key="1">
    <source>
        <dbReference type="SAM" id="MobiDB-lite"/>
    </source>
</evidence>
<feature type="region of interest" description="Disordered" evidence="1">
    <location>
        <begin position="379"/>
        <end position="452"/>
    </location>
</feature>
<name>A0ABQ7H014_DUNSA</name>
<feature type="compositionally biased region" description="Polar residues" evidence="1">
    <location>
        <begin position="515"/>
        <end position="538"/>
    </location>
</feature>
<feature type="region of interest" description="Disordered" evidence="1">
    <location>
        <begin position="512"/>
        <end position="555"/>
    </location>
</feature>
<proteinExistence type="predicted"/>
<gene>
    <name evidence="2" type="ORF">DUNSADRAFT_17541</name>
</gene>
<keyword evidence="3" id="KW-1185">Reference proteome</keyword>
<feature type="compositionally biased region" description="Polar residues" evidence="1">
    <location>
        <begin position="414"/>
        <end position="427"/>
    </location>
</feature>
<dbReference type="EMBL" id="MU069521">
    <property type="protein sequence ID" value="KAF5840194.1"/>
    <property type="molecule type" value="Genomic_DNA"/>
</dbReference>
<organism evidence="2 3">
    <name type="scientific">Dunaliella salina</name>
    <name type="common">Green alga</name>
    <name type="synonym">Protococcus salinus</name>
    <dbReference type="NCBI Taxonomy" id="3046"/>
    <lineage>
        <taxon>Eukaryota</taxon>
        <taxon>Viridiplantae</taxon>
        <taxon>Chlorophyta</taxon>
        <taxon>core chlorophytes</taxon>
        <taxon>Chlorophyceae</taxon>
        <taxon>CS clade</taxon>
        <taxon>Chlamydomonadales</taxon>
        <taxon>Dunaliellaceae</taxon>
        <taxon>Dunaliella</taxon>
    </lineage>
</organism>
<accession>A0ABQ7H014</accession>
<dbReference type="Proteomes" id="UP000815325">
    <property type="component" value="Unassembled WGS sequence"/>
</dbReference>
<feature type="compositionally biased region" description="Low complexity" evidence="1">
    <location>
        <begin position="379"/>
        <end position="393"/>
    </location>
</feature>
<reference evidence="2" key="1">
    <citation type="submission" date="2017-08" db="EMBL/GenBank/DDBJ databases">
        <authorList>
            <person name="Polle J.E."/>
            <person name="Barry K."/>
            <person name="Cushman J."/>
            <person name="Schmutz J."/>
            <person name="Tran D."/>
            <person name="Hathwaick L.T."/>
            <person name="Yim W.C."/>
            <person name="Jenkins J."/>
            <person name="Mckie-Krisberg Z.M."/>
            <person name="Prochnik S."/>
            <person name="Lindquist E."/>
            <person name="Dockter R.B."/>
            <person name="Adam C."/>
            <person name="Molina H."/>
            <person name="Bunkerborg J."/>
            <person name="Jin E."/>
            <person name="Buchheim M."/>
            <person name="Magnuson J."/>
        </authorList>
    </citation>
    <scope>NUCLEOTIDE SEQUENCE</scope>
    <source>
        <strain evidence="2">CCAP 19/18</strain>
    </source>
</reference>
<feature type="region of interest" description="Disordered" evidence="1">
    <location>
        <begin position="143"/>
        <end position="177"/>
    </location>
</feature>